<reference evidence="2 3" key="1">
    <citation type="submission" date="2016-06" db="EMBL/GenBank/DDBJ databases">
        <authorList>
            <person name="Kjaerup R.B."/>
            <person name="Dalgaard T.S."/>
            <person name="Juul-Madsen H.R."/>
        </authorList>
    </citation>
    <scope>NUCLEOTIDE SEQUENCE [LARGE SCALE GENOMIC DNA]</scope>
    <source>
        <strain evidence="2 3">1081914.2</strain>
    </source>
</reference>
<gene>
    <name evidence="2" type="ORF">A9X01_24760</name>
</gene>
<keyword evidence="2" id="KW-0378">Hydrolase</keyword>
<dbReference type="RefSeq" id="WP_065122080.1">
    <property type="nucleotide sequence ID" value="NZ_LZKQ01000210.1"/>
</dbReference>
<evidence type="ECO:0000259" key="1">
    <source>
        <dbReference type="SMART" id="SM00507"/>
    </source>
</evidence>
<dbReference type="Pfam" id="PF01844">
    <property type="entry name" value="HNH"/>
    <property type="match status" value="1"/>
</dbReference>
<keyword evidence="2" id="KW-0255">Endonuclease</keyword>
<sequence>MTENGIDPLLLGQRVVAILETGLRTATYKLATLMALVDFCIENLPACPDDAVLVPLRDLAHRVLEIYWRQMRPFDGRELQQSTQPKARILNAADQLRSAAAAGHSGMALDVAIMRAPDVYRRAIDQITLCLAQQPLHRLQRLPGSRASDPFLYDDSFLHDHVSRSALREHGDAIRLHPGVAHGLARLAGLLKPALEIMWVEDVRRMNRFLQADVPDVAGHLFGRERTALAAVRGPLKDAFGAHCFYCGTHLPEDNPIDHVLPWSLVGIDGLANLVLSCARCNGDKSGALPATGIVDRVLERDRNLLEQIATDIQWPTQRRRVIAAARGIYRGQPPGVPTWSGYRGSRRLDISVPPWWIVADYRER</sequence>
<proteinExistence type="predicted"/>
<dbReference type="Proteomes" id="UP000093795">
    <property type="component" value="Unassembled WGS sequence"/>
</dbReference>
<name>A0A1A3C2N4_MYCAS</name>
<dbReference type="Gene3D" id="1.10.30.50">
    <property type="match status" value="1"/>
</dbReference>
<keyword evidence="2" id="KW-0540">Nuclease</keyword>
<feature type="domain" description="HNH nuclease" evidence="1">
    <location>
        <begin position="231"/>
        <end position="283"/>
    </location>
</feature>
<dbReference type="InterPro" id="IPR003615">
    <property type="entry name" value="HNH_nuc"/>
</dbReference>
<dbReference type="CDD" id="cd00085">
    <property type="entry name" value="HNHc"/>
    <property type="match status" value="1"/>
</dbReference>
<dbReference type="InterPro" id="IPR002711">
    <property type="entry name" value="HNH"/>
</dbReference>
<comment type="caution">
    <text evidence="2">The sequence shown here is derived from an EMBL/GenBank/DDBJ whole genome shotgun (WGS) entry which is preliminary data.</text>
</comment>
<dbReference type="GO" id="GO:0003676">
    <property type="term" value="F:nucleic acid binding"/>
    <property type="evidence" value="ECO:0007669"/>
    <property type="project" value="InterPro"/>
</dbReference>
<evidence type="ECO:0000313" key="2">
    <source>
        <dbReference type="EMBL" id="OBI80582.1"/>
    </source>
</evidence>
<dbReference type="OrthoDB" id="4364653at2"/>
<dbReference type="AlphaFoldDB" id="A0A1A3C2N4"/>
<dbReference type="SMART" id="SM00507">
    <property type="entry name" value="HNHc"/>
    <property type="match status" value="1"/>
</dbReference>
<protein>
    <submittedName>
        <fullName evidence="2">HNH endonuclease</fullName>
    </submittedName>
</protein>
<dbReference type="EMBL" id="LZKQ01000210">
    <property type="protein sequence ID" value="OBI80582.1"/>
    <property type="molecule type" value="Genomic_DNA"/>
</dbReference>
<dbReference type="STRING" id="1790.A5645_20475"/>
<accession>A0A1A3C2N4</accession>
<dbReference type="GO" id="GO:0008270">
    <property type="term" value="F:zinc ion binding"/>
    <property type="evidence" value="ECO:0007669"/>
    <property type="project" value="InterPro"/>
</dbReference>
<dbReference type="GO" id="GO:0004519">
    <property type="term" value="F:endonuclease activity"/>
    <property type="evidence" value="ECO:0007669"/>
    <property type="project" value="UniProtKB-KW"/>
</dbReference>
<evidence type="ECO:0000313" key="3">
    <source>
        <dbReference type="Proteomes" id="UP000093795"/>
    </source>
</evidence>
<organism evidence="2 3">
    <name type="scientific">Mycobacterium asiaticum</name>
    <dbReference type="NCBI Taxonomy" id="1790"/>
    <lineage>
        <taxon>Bacteria</taxon>
        <taxon>Bacillati</taxon>
        <taxon>Actinomycetota</taxon>
        <taxon>Actinomycetes</taxon>
        <taxon>Mycobacteriales</taxon>
        <taxon>Mycobacteriaceae</taxon>
        <taxon>Mycobacterium</taxon>
    </lineage>
</organism>